<sequence>MSDFIRLGRRQLITAGGMSLLLSACGRGPIQSLAEQKLYELSDPLNRSFEQLLFSPQRLAPEFRRDQIEQEALLINTAEDITPSIDPERYRLKVGGLVNRPASFTLAELKKMPYRSEIVRHVCVEGWAAIVQWGGLPLVELLKGVEPKPEARYVFLRSAEGLRSDSGQLYGFYETWDMPSCVHPQTLLAYEKNFKPLPADNGAPIRLASPVKLGYKQIKWVTDIMLLAALPEQIGYWVDFGYEWYGGL</sequence>
<dbReference type="SUPFAM" id="SSF56524">
    <property type="entry name" value="Oxidoreductase molybdopterin-binding domain"/>
    <property type="match status" value="1"/>
</dbReference>
<dbReference type="PANTHER" id="PTHR43032">
    <property type="entry name" value="PROTEIN-METHIONINE-SULFOXIDE REDUCTASE"/>
    <property type="match status" value="1"/>
</dbReference>
<evidence type="ECO:0000313" key="3">
    <source>
        <dbReference type="Proteomes" id="UP000017396"/>
    </source>
</evidence>
<feature type="domain" description="Oxidoreductase molybdopterin-binding" evidence="1">
    <location>
        <begin position="82"/>
        <end position="228"/>
    </location>
</feature>
<dbReference type="PROSITE" id="PS51257">
    <property type="entry name" value="PROKAR_LIPOPROTEIN"/>
    <property type="match status" value="1"/>
</dbReference>
<accession>U5QG20</accession>
<dbReference type="RefSeq" id="WP_023173026.1">
    <property type="nucleotide sequence ID" value="NC_022600.1"/>
</dbReference>
<dbReference type="EMBL" id="CP003587">
    <property type="protein sequence ID" value="AGY57907.1"/>
    <property type="molecule type" value="Genomic_DNA"/>
</dbReference>
<dbReference type="PATRIC" id="fig|1183438.3.peg.1635"/>
<dbReference type="STRING" id="1183438.GKIL_1661"/>
<dbReference type="Gene3D" id="3.90.420.10">
    <property type="entry name" value="Oxidoreductase, molybdopterin-binding domain"/>
    <property type="match status" value="1"/>
</dbReference>
<dbReference type="KEGG" id="glj:GKIL_1661"/>
<evidence type="ECO:0000313" key="2">
    <source>
        <dbReference type="EMBL" id="AGY57907.1"/>
    </source>
</evidence>
<reference evidence="2 3" key="1">
    <citation type="journal article" date="2013" name="PLoS ONE">
        <title>Cultivation and Complete Genome Sequencing of Gloeobacter kilaueensis sp. nov., from a Lava Cave in Kilauea Caldera, Hawai'i.</title>
        <authorList>
            <person name="Saw J.H."/>
            <person name="Schatz M."/>
            <person name="Brown M.V."/>
            <person name="Kunkel D.D."/>
            <person name="Foster J.S."/>
            <person name="Shick H."/>
            <person name="Christensen S."/>
            <person name="Hou S."/>
            <person name="Wan X."/>
            <person name="Donachie S.P."/>
        </authorList>
    </citation>
    <scope>NUCLEOTIDE SEQUENCE [LARGE SCALE GENOMIC DNA]</scope>
    <source>
        <strain evidence="3">JS</strain>
    </source>
</reference>
<dbReference type="PANTHER" id="PTHR43032:SF2">
    <property type="entry name" value="BLL0505 PROTEIN"/>
    <property type="match status" value="1"/>
</dbReference>
<gene>
    <name evidence="2" type="ORF">GKIL_1661</name>
</gene>
<dbReference type="HOGENOM" id="CLU_045520_2_0_3"/>
<organism evidence="2 3">
    <name type="scientific">Gloeobacter kilaueensis (strain ATCC BAA-2537 / CCAP 1431/1 / ULC 316 / JS1)</name>
    <dbReference type="NCBI Taxonomy" id="1183438"/>
    <lineage>
        <taxon>Bacteria</taxon>
        <taxon>Bacillati</taxon>
        <taxon>Cyanobacteriota</taxon>
        <taxon>Cyanophyceae</taxon>
        <taxon>Gloeobacterales</taxon>
        <taxon>Gloeobacteraceae</taxon>
        <taxon>Gloeobacter</taxon>
    </lineage>
</organism>
<dbReference type="InterPro" id="IPR000572">
    <property type="entry name" value="OxRdtase_Mopterin-bd_dom"/>
</dbReference>
<dbReference type="AlphaFoldDB" id="U5QG20"/>
<dbReference type="Proteomes" id="UP000017396">
    <property type="component" value="Chromosome"/>
</dbReference>
<dbReference type="Pfam" id="PF00174">
    <property type="entry name" value="Oxidored_molyb"/>
    <property type="match status" value="1"/>
</dbReference>
<dbReference type="OrthoDB" id="9778777at2"/>
<proteinExistence type="predicted"/>
<protein>
    <submittedName>
        <fullName evidence="2">Oxidoreductase molybdopterin binding protein</fullName>
    </submittedName>
</protein>
<dbReference type="InterPro" id="IPR036374">
    <property type="entry name" value="OxRdtase_Mopterin-bd_sf"/>
</dbReference>
<dbReference type="eggNOG" id="COG2041">
    <property type="taxonomic scope" value="Bacteria"/>
</dbReference>
<evidence type="ECO:0000259" key="1">
    <source>
        <dbReference type="Pfam" id="PF00174"/>
    </source>
</evidence>
<keyword evidence="3" id="KW-1185">Reference proteome</keyword>
<name>U5QG20_GLOK1</name>